<dbReference type="InterPro" id="IPR043714">
    <property type="entry name" value="DUF5655"/>
</dbReference>
<evidence type="ECO:0000259" key="1">
    <source>
        <dbReference type="Pfam" id="PF18899"/>
    </source>
</evidence>
<evidence type="ECO:0000313" key="2">
    <source>
        <dbReference type="EMBL" id="GHB04775.1"/>
    </source>
</evidence>
<evidence type="ECO:0000313" key="3">
    <source>
        <dbReference type="Proteomes" id="UP000634004"/>
    </source>
</evidence>
<gene>
    <name evidence="2" type="ORF">GCM10009069_29200</name>
</gene>
<comment type="caution">
    <text evidence="2">The sequence shown here is derived from an EMBL/GenBank/DDBJ whole genome shotgun (WGS) entry which is preliminary data.</text>
</comment>
<dbReference type="AlphaFoldDB" id="A0A8J3CUP6"/>
<accession>A0A8J3CUP6</accession>
<organism evidence="2 3">
    <name type="scientific">Algimonas arctica</name>
    <dbReference type="NCBI Taxonomy" id="1479486"/>
    <lineage>
        <taxon>Bacteria</taxon>
        <taxon>Pseudomonadati</taxon>
        <taxon>Pseudomonadota</taxon>
        <taxon>Alphaproteobacteria</taxon>
        <taxon>Maricaulales</taxon>
        <taxon>Robiginitomaculaceae</taxon>
        <taxon>Algimonas</taxon>
    </lineage>
</organism>
<dbReference type="GO" id="GO:0003676">
    <property type="term" value="F:nucleic acid binding"/>
    <property type="evidence" value="ECO:0007669"/>
    <property type="project" value="InterPro"/>
</dbReference>
<sequence length="314" mass="35554">MESVPNVLRLGWGTMGDIKLFDVQGLNVTALPSTILKLEKRLQTIFEQNLEILLGVRFLASEFPTQDGRMDTLGIDENGYPVIIEYKRQSDENVINQGLFYLNWLMDHQAAFELMVRDTLGTDVAKTIDWSEPRLICIAGDFKKYDLFAVKQMPRNIELIRFALFDDDKLLLDQLTSTSGESANAKAKSTIGVTLYRTVSEDLAAANDTLRNLYADVDAALMSLGDDVQQRATKFYFAYKRIQNFACMEVKRNVGTGVIRLYLKVDPDTVEQNKIFRDVREVGHFGTGDLEVTITSVDDIDIVMPYIRKSYEGS</sequence>
<dbReference type="Pfam" id="PF18899">
    <property type="entry name" value="DUF5655"/>
    <property type="match status" value="1"/>
</dbReference>
<dbReference type="Gene3D" id="3.40.1350.10">
    <property type="match status" value="1"/>
</dbReference>
<dbReference type="Proteomes" id="UP000634004">
    <property type="component" value="Unassembled WGS sequence"/>
</dbReference>
<proteinExistence type="predicted"/>
<dbReference type="EMBL" id="BMZH01000022">
    <property type="protein sequence ID" value="GHB04775.1"/>
    <property type="molecule type" value="Genomic_DNA"/>
</dbReference>
<reference evidence="2" key="1">
    <citation type="journal article" date="2014" name="Int. J. Syst. Evol. Microbiol.">
        <title>Complete genome sequence of Corynebacterium casei LMG S-19264T (=DSM 44701T), isolated from a smear-ripened cheese.</title>
        <authorList>
            <consortium name="US DOE Joint Genome Institute (JGI-PGF)"/>
            <person name="Walter F."/>
            <person name="Albersmeier A."/>
            <person name="Kalinowski J."/>
            <person name="Ruckert C."/>
        </authorList>
    </citation>
    <scope>NUCLEOTIDE SEQUENCE</scope>
    <source>
        <strain evidence="2">KCTC 32513</strain>
    </source>
</reference>
<reference evidence="2" key="2">
    <citation type="submission" date="2020-09" db="EMBL/GenBank/DDBJ databases">
        <authorList>
            <person name="Sun Q."/>
            <person name="Kim S."/>
        </authorList>
    </citation>
    <scope>NUCLEOTIDE SEQUENCE</scope>
    <source>
        <strain evidence="2">KCTC 32513</strain>
    </source>
</reference>
<keyword evidence="3" id="KW-1185">Reference proteome</keyword>
<feature type="domain" description="DUF5655" evidence="1">
    <location>
        <begin position="201"/>
        <end position="312"/>
    </location>
</feature>
<dbReference type="InterPro" id="IPR011856">
    <property type="entry name" value="tRNA_endonuc-like_dom_sf"/>
</dbReference>
<name>A0A8J3CUP6_9PROT</name>
<protein>
    <recommendedName>
        <fullName evidence="1">DUF5655 domain-containing protein</fullName>
    </recommendedName>
</protein>